<protein>
    <submittedName>
        <fullName evidence="2">Uncharacterized protein</fullName>
    </submittedName>
</protein>
<reference evidence="2 3" key="1">
    <citation type="submission" date="2019-01" db="EMBL/GenBank/DDBJ databases">
        <title>Genome sequencing of the rare red list fungi Fomitopsis rosea.</title>
        <authorList>
            <person name="Buettner E."/>
            <person name="Kellner H."/>
        </authorList>
    </citation>
    <scope>NUCLEOTIDE SEQUENCE [LARGE SCALE GENOMIC DNA]</scope>
    <source>
        <strain evidence="2 3">DSM 105464</strain>
    </source>
</reference>
<accession>A0A4Y9Y015</accession>
<gene>
    <name evidence="2" type="ORF">EVJ58_g8283</name>
</gene>
<sequence length="329" mass="35541">MIAHLHNVHGYPLLQASPGVDTSKLTLPRKGFRFHRDLLHETTKYTRGPMHPVTLVDARVAHIRKRALAAIDKRFGGDATTAGKARSKSNHNGDDEDEGEEGDEDEDGDEHGYEDGDEDEDEPEDEDEDEDSEDEDANEDKDEGDGGDGQKGTHGNMLAINDQDNGDGGRDVSADTFHADLSMTVNVPAVAHSAVNAPVMQDTSEWEAFVARYAPTVAPGQTPTTVYSVPEPPTPIASTSANSALTLTESTDPAADLPAYLDAFFARNPSFASKYRESLYDQLADEDITIHVLAADTAVQDLTGILRLKLGLARALNIFAVEWLGQAST</sequence>
<feature type="compositionally biased region" description="Acidic residues" evidence="1">
    <location>
        <begin position="115"/>
        <end position="146"/>
    </location>
</feature>
<proteinExistence type="predicted"/>
<evidence type="ECO:0000313" key="2">
    <source>
        <dbReference type="EMBL" id="TFY55392.1"/>
    </source>
</evidence>
<feature type="compositionally biased region" description="Acidic residues" evidence="1">
    <location>
        <begin position="94"/>
        <end position="109"/>
    </location>
</feature>
<dbReference type="Proteomes" id="UP000298390">
    <property type="component" value="Unassembled WGS sequence"/>
</dbReference>
<organism evidence="2 3">
    <name type="scientific">Rhodofomes roseus</name>
    <dbReference type="NCBI Taxonomy" id="34475"/>
    <lineage>
        <taxon>Eukaryota</taxon>
        <taxon>Fungi</taxon>
        <taxon>Dikarya</taxon>
        <taxon>Basidiomycota</taxon>
        <taxon>Agaricomycotina</taxon>
        <taxon>Agaricomycetes</taxon>
        <taxon>Polyporales</taxon>
        <taxon>Rhodofomes</taxon>
    </lineage>
</organism>
<evidence type="ECO:0000256" key="1">
    <source>
        <dbReference type="SAM" id="MobiDB-lite"/>
    </source>
</evidence>
<name>A0A4Y9Y015_9APHY</name>
<comment type="caution">
    <text evidence="2">The sequence shown here is derived from an EMBL/GenBank/DDBJ whole genome shotgun (WGS) entry which is preliminary data.</text>
</comment>
<dbReference type="AlphaFoldDB" id="A0A4Y9Y015"/>
<evidence type="ECO:0000313" key="3">
    <source>
        <dbReference type="Proteomes" id="UP000298390"/>
    </source>
</evidence>
<feature type="region of interest" description="Disordered" evidence="1">
    <location>
        <begin position="78"/>
        <end position="173"/>
    </location>
</feature>
<dbReference type="EMBL" id="SEKV01000595">
    <property type="protein sequence ID" value="TFY55392.1"/>
    <property type="molecule type" value="Genomic_DNA"/>
</dbReference>